<evidence type="ECO:0000313" key="3">
    <source>
        <dbReference type="Proteomes" id="UP000070700"/>
    </source>
</evidence>
<organism evidence="2 3">
    <name type="scientific">Mollisia scopiformis</name>
    <name type="common">Conifer needle endophyte fungus</name>
    <name type="synonym">Phialocephala scopiformis</name>
    <dbReference type="NCBI Taxonomy" id="149040"/>
    <lineage>
        <taxon>Eukaryota</taxon>
        <taxon>Fungi</taxon>
        <taxon>Dikarya</taxon>
        <taxon>Ascomycota</taxon>
        <taxon>Pezizomycotina</taxon>
        <taxon>Leotiomycetes</taxon>
        <taxon>Helotiales</taxon>
        <taxon>Mollisiaceae</taxon>
        <taxon>Mollisia</taxon>
    </lineage>
</organism>
<name>A0A132B225_MOLSC</name>
<proteinExistence type="predicted"/>
<keyword evidence="3" id="KW-1185">Reference proteome</keyword>
<evidence type="ECO:0000313" key="2">
    <source>
        <dbReference type="EMBL" id="KUJ06432.1"/>
    </source>
</evidence>
<evidence type="ECO:0000256" key="1">
    <source>
        <dbReference type="SAM" id="Phobius"/>
    </source>
</evidence>
<dbReference type="AlphaFoldDB" id="A0A132B225"/>
<gene>
    <name evidence="2" type="ORF">LY89DRAFT_678704</name>
</gene>
<protein>
    <recommendedName>
        <fullName evidence="4">Transmembrane protein</fullName>
    </recommendedName>
</protein>
<dbReference type="Proteomes" id="UP000070700">
    <property type="component" value="Unassembled WGS sequence"/>
</dbReference>
<reference evidence="2 3" key="1">
    <citation type="submission" date="2015-10" db="EMBL/GenBank/DDBJ databases">
        <title>Full genome of DAOMC 229536 Phialocephala scopiformis, a fungal endophyte of spruce producing the potent anti-insectan compound rugulosin.</title>
        <authorList>
            <consortium name="DOE Joint Genome Institute"/>
            <person name="Walker A.K."/>
            <person name="Frasz S.L."/>
            <person name="Seifert K.A."/>
            <person name="Miller J.D."/>
            <person name="Mondo S.J."/>
            <person name="Labutti K."/>
            <person name="Lipzen A."/>
            <person name="Dockter R."/>
            <person name="Kennedy M."/>
            <person name="Grigoriev I.V."/>
            <person name="Spatafora J.W."/>
        </authorList>
    </citation>
    <scope>NUCLEOTIDE SEQUENCE [LARGE SCALE GENOMIC DNA]</scope>
    <source>
        <strain evidence="2 3">CBS 120377</strain>
    </source>
</reference>
<dbReference type="RefSeq" id="XP_018060787.1">
    <property type="nucleotide sequence ID" value="XM_018213764.1"/>
</dbReference>
<sequence length="136" mass="14996">MVDAAVDSFVLVLPLLSPLLALPIIVIVVGLLQFLLYLLPYLIYCRLLLFLLSISSLVVEGDPRGRDRRTWRCSYGRGSSSLVSEVSFVFMQWWVSLLISVCVSWCLCFSRCFPDSGSPPGAGYGGACREPESLNA</sequence>
<dbReference type="InParanoid" id="A0A132B225"/>
<keyword evidence="1" id="KW-0472">Membrane</keyword>
<keyword evidence="1" id="KW-1133">Transmembrane helix</keyword>
<feature type="transmembrane region" description="Helical" evidence="1">
    <location>
        <begin position="41"/>
        <end position="61"/>
    </location>
</feature>
<evidence type="ECO:0008006" key="4">
    <source>
        <dbReference type="Google" id="ProtNLM"/>
    </source>
</evidence>
<dbReference type="KEGG" id="psco:LY89DRAFT_678704"/>
<feature type="transmembrane region" description="Helical" evidence="1">
    <location>
        <begin position="82"/>
        <end position="107"/>
    </location>
</feature>
<dbReference type="GeneID" id="28823490"/>
<keyword evidence="1" id="KW-0812">Transmembrane</keyword>
<dbReference type="EMBL" id="KQ947446">
    <property type="protein sequence ID" value="KUJ06432.1"/>
    <property type="molecule type" value="Genomic_DNA"/>
</dbReference>
<accession>A0A132B225</accession>
<feature type="transmembrane region" description="Helical" evidence="1">
    <location>
        <begin position="12"/>
        <end position="35"/>
    </location>
</feature>